<sequence length="451" mass="45853">MLNPAHILEIALLLLVAFLAGAVLGALARLAVSRLMPLRAPASSPVAVADPPKPEQAPALVAAPVIGEVVKTPTPTAPAEVPALDFTEALLALAGDKPGSPASQIRMPSIAPLPVVAVTKPAVEMRPARAAGETTSGRVVAHPRSSAEPARLITPEGNSAEVIPFPLEKVAVESSEPPVVVAAVPMPAAEPTSPVMAEPPAAQPELVTAELPVAAEVAPPVEADVQPDAAMVVEAEAAAAARELPAEIAGAADVAAPDVPLAEPLTASAEIAQPDATPPQVFAAPEPLAVTPSEPSAEDDEAAAMRAIEGNWSPRRAASPRTRRAALPEVSAEAAIVASAAAVASATEAASLATVPEPAEAPGKPSGIPAPRLGVKDDLTHVIGILPIIETALNRLGLYHFDQIADLSDDNAGWIENHLGIAGRIAREHWREQARGLAPATVETKKAAGQQ</sequence>
<proteinExistence type="predicted"/>
<evidence type="ECO:0000313" key="2">
    <source>
        <dbReference type="Proteomes" id="UP000095463"/>
    </source>
</evidence>
<dbReference type="RefSeq" id="WP_069912420.1">
    <property type="nucleotide sequence ID" value="NZ_LAJE02000385.1"/>
</dbReference>
<organism evidence="1 2">
    <name type="scientific">Devosia insulae DS-56</name>
    <dbReference type="NCBI Taxonomy" id="1116389"/>
    <lineage>
        <taxon>Bacteria</taxon>
        <taxon>Pseudomonadati</taxon>
        <taxon>Pseudomonadota</taxon>
        <taxon>Alphaproteobacteria</taxon>
        <taxon>Hyphomicrobiales</taxon>
        <taxon>Devosiaceae</taxon>
        <taxon>Devosia</taxon>
    </lineage>
</organism>
<evidence type="ECO:0000313" key="1">
    <source>
        <dbReference type="EMBL" id="OEO28278.1"/>
    </source>
</evidence>
<dbReference type="EMBL" id="LAJE02000385">
    <property type="protein sequence ID" value="OEO28278.1"/>
    <property type="molecule type" value="Genomic_DNA"/>
</dbReference>
<comment type="caution">
    <text evidence="1">The sequence shown here is derived from an EMBL/GenBank/DDBJ whole genome shotgun (WGS) entry which is preliminary data.</text>
</comment>
<accession>A0A1E5XI52</accession>
<dbReference type="OrthoDB" id="9807941at2"/>
<dbReference type="AlphaFoldDB" id="A0A1E5XI52"/>
<reference evidence="1 2" key="1">
    <citation type="journal article" date="2015" name="Genome Announc.">
        <title>Genome Assemblies of Three Soil-Associated Devosia species: D. insulae, D. limi, and D. soli.</title>
        <authorList>
            <person name="Hassan Y.I."/>
            <person name="Lepp D."/>
            <person name="Zhou T."/>
        </authorList>
    </citation>
    <scope>NUCLEOTIDE SEQUENCE [LARGE SCALE GENOMIC DNA]</scope>
    <source>
        <strain evidence="1 2">DS-56</strain>
    </source>
</reference>
<name>A0A1E5XI52_9HYPH</name>
<gene>
    <name evidence="1" type="ORF">VW23_005610</name>
</gene>
<protein>
    <submittedName>
        <fullName evidence="1">Uncharacterized protein</fullName>
    </submittedName>
</protein>
<keyword evidence="2" id="KW-1185">Reference proteome</keyword>
<dbReference type="Proteomes" id="UP000095463">
    <property type="component" value="Unassembled WGS sequence"/>
</dbReference>